<feature type="chain" id="PRO_5040249863" evidence="1">
    <location>
        <begin position="30"/>
        <end position="89"/>
    </location>
</feature>
<keyword evidence="3" id="KW-1185">Reference proteome</keyword>
<evidence type="ECO:0000313" key="3">
    <source>
        <dbReference type="Proteomes" id="UP000772434"/>
    </source>
</evidence>
<accession>A0A9P5P4V3</accession>
<keyword evidence="1" id="KW-0732">Signal</keyword>
<protein>
    <submittedName>
        <fullName evidence="2">Uncharacterized protein</fullName>
    </submittedName>
</protein>
<comment type="caution">
    <text evidence="2">The sequence shown here is derived from an EMBL/GenBank/DDBJ whole genome shotgun (WGS) entry which is preliminary data.</text>
</comment>
<dbReference type="AlphaFoldDB" id="A0A9P5P4V3"/>
<dbReference type="Proteomes" id="UP000772434">
    <property type="component" value="Unassembled WGS sequence"/>
</dbReference>
<gene>
    <name evidence="2" type="ORF">BDP27DRAFT_1437518</name>
</gene>
<proteinExistence type="predicted"/>
<evidence type="ECO:0000256" key="1">
    <source>
        <dbReference type="SAM" id="SignalP"/>
    </source>
</evidence>
<dbReference type="EMBL" id="JADNRY010000814">
    <property type="protein sequence ID" value="KAF9026363.1"/>
    <property type="molecule type" value="Genomic_DNA"/>
</dbReference>
<organism evidence="2 3">
    <name type="scientific">Rhodocollybia butyracea</name>
    <dbReference type="NCBI Taxonomy" id="206335"/>
    <lineage>
        <taxon>Eukaryota</taxon>
        <taxon>Fungi</taxon>
        <taxon>Dikarya</taxon>
        <taxon>Basidiomycota</taxon>
        <taxon>Agaricomycotina</taxon>
        <taxon>Agaricomycetes</taxon>
        <taxon>Agaricomycetidae</taxon>
        <taxon>Agaricales</taxon>
        <taxon>Marasmiineae</taxon>
        <taxon>Omphalotaceae</taxon>
        <taxon>Rhodocollybia</taxon>
    </lineage>
</organism>
<reference evidence="2" key="1">
    <citation type="submission" date="2020-11" db="EMBL/GenBank/DDBJ databases">
        <authorList>
            <consortium name="DOE Joint Genome Institute"/>
            <person name="Ahrendt S."/>
            <person name="Riley R."/>
            <person name="Andreopoulos W."/>
            <person name="Labutti K."/>
            <person name="Pangilinan J."/>
            <person name="Ruiz-Duenas F.J."/>
            <person name="Barrasa J.M."/>
            <person name="Sanchez-Garcia M."/>
            <person name="Camarero S."/>
            <person name="Miyauchi S."/>
            <person name="Serrano A."/>
            <person name="Linde D."/>
            <person name="Babiker R."/>
            <person name="Drula E."/>
            <person name="Ayuso-Fernandez I."/>
            <person name="Pacheco R."/>
            <person name="Padilla G."/>
            <person name="Ferreira P."/>
            <person name="Barriuso J."/>
            <person name="Kellner H."/>
            <person name="Castanera R."/>
            <person name="Alfaro M."/>
            <person name="Ramirez L."/>
            <person name="Pisabarro A.G."/>
            <person name="Kuo A."/>
            <person name="Tritt A."/>
            <person name="Lipzen A."/>
            <person name="He G."/>
            <person name="Yan M."/>
            <person name="Ng V."/>
            <person name="Cullen D."/>
            <person name="Martin F."/>
            <person name="Rosso M.-N."/>
            <person name="Henrissat B."/>
            <person name="Hibbett D."/>
            <person name="Martinez A.T."/>
            <person name="Grigoriev I.V."/>
        </authorList>
    </citation>
    <scope>NUCLEOTIDE SEQUENCE</scope>
    <source>
        <strain evidence="2">AH 40177</strain>
    </source>
</reference>
<evidence type="ECO:0000313" key="2">
    <source>
        <dbReference type="EMBL" id="KAF9026363.1"/>
    </source>
</evidence>
<name>A0A9P5P4V3_9AGAR</name>
<feature type="signal peptide" evidence="1">
    <location>
        <begin position="1"/>
        <end position="29"/>
    </location>
</feature>
<sequence>MPEWARQQNYSTASSLLTALFLLSPLLQARQHKNAHYDAAKEQQEAAEAFSQLDSIIMLPNRTRRPSPAQQHKNAVKGAEKAALLCRQA</sequence>